<accession>A0A852TWS8</accession>
<dbReference type="PROSITE" id="PS51192">
    <property type="entry name" value="HELICASE_ATP_BIND_1"/>
    <property type="match status" value="1"/>
</dbReference>
<keyword evidence="5 15" id="KW-0347">Helicase</keyword>
<evidence type="ECO:0000313" key="15">
    <source>
        <dbReference type="EMBL" id="NYE47293.1"/>
    </source>
</evidence>
<dbReference type="Proteomes" id="UP000589036">
    <property type="component" value="Unassembled WGS sequence"/>
</dbReference>
<dbReference type="AlphaFoldDB" id="A0A852TWS8"/>
<evidence type="ECO:0000259" key="14">
    <source>
        <dbReference type="PROSITE" id="PS51194"/>
    </source>
</evidence>
<dbReference type="PANTHER" id="PTHR13710:SF105">
    <property type="entry name" value="ATP-DEPENDENT DNA HELICASE Q1"/>
    <property type="match status" value="1"/>
</dbReference>
<evidence type="ECO:0000256" key="8">
    <source>
        <dbReference type="ARBA" id="ARBA00023235"/>
    </source>
</evidence>
<dbReference type="NCBIfam" id="TIGR00614">
    <property type="entry name" value="recQ_fam"/>
    <property type="match status" value="1"/>
</dbReference>
<comment type="similarity">
    <text evidence="1">Belongs to the helicase family. RecQ subfamily.</text>
</comment>
<organism evidence="15 16">
    <name type="scientific">Spinactinospora alkalitolerans</name>
    <dbReference type="NCBI Taxonomy" id="687207"/>
    <lineage>
        <taxon>Bacteria</taxon>
        <taxon>Bacillati</taxon>
        <taxon>Actinomycetota</taxon>
        <taxon>Actinomycetes</taxon>
        <taxon>Streptosporangiales</taxon>
        <taxon>Nocardiopsidaceae</taxon>
        <taxon>Spinactinospora</taxon>
    </lineage>
</organism>
<dbReference type="GO" id="GO:0006310">
    <property type="term" value="P:DNA recombination"/>
    <property type="evidence" value="ECO:0007669"/>
    <property type="project" value="InterPro"/>
</dbReference>
<evidence type="ECO:0000256" key="6">
    <source>
        <dbReference type="ARBA" id="ARBA00022840"/>
    </source>
</evidence>
<keyword evidence="8" id="KW-0413">Isomerase</keyword>
<keyword evidence="2" id="KW-0479">Metal-binding</keyword>
<keyword evidence="6" id="KW-0067">ATP-binding</keyword>
<dbReference type="GO" id="GO:0005737">
    <property type="term" value="C:cytoplasm"/>
    <property type="evidence" value="ECO:0007669"/>
    <property type="project" value="TreeGrafter"/>
</dbReference>
<dbReference type="SUPFAM" id="SSF52540">
    <property type="entry name" value="P-loop containing nucleoside triphosphate hydrolases"/>
    <property type="match status" value="1"/>
</dbReference>
<evidence type="ECO:0000256" key="3">
    <source>
        <dbReference type="ARBA" id="ARBA00022741"/>
    </source>
</evidence>
<dbReference type="Gene3D" id="3.40.50.300">
    <property type="entry name" value="P-loop containing nucleotide triphosphate hydrolases"/>
    <property type="match status" value="2"/>
</dbReference>
<evidence type="ECO:0000256" key="5">
    <source>
        <dbReference type="ARBA" id="ARBA00022806"/>
    </source>
</evidence>
<dbReference type="GO" id="GO:0046872">
    <property type="term" value="F:metal ion binding"/>
    <property type="evidence" value="ECO:0007669"/>
    <property type="project" value="UniProtKB-KW"/>
</dbReference>
<dbReference type="GO" id="GO:0005524">
    <property type="term" value="F:ATP binding"/>
    <property type="evidence" value="ECO:0007669"/>
    <property type="project" value="UniProtKB-KW"/>
</dbReference>
<dbReference type="PANTHER" id="PTHR13710">
    <property type="entry name" value="DNA HELICASE RECQ FAMILY MEMBER"/>
    <property type="match status" value="1"/>
</dbReference>
<dbReference type="Pfam" id="PF00270">
    <property type="entry name" value="DEAD"/>
    <property type="match status" value="1"/>
</dbReference>
<evidence type="ECO:0000256" key="10">
    <source>
        <dbReference type="ARBA" id="ARBA00034808"/>
    </source>
</evidence>
<dbReference type="Pfam" id="PF00271">
    <property type="entry name" value="Helicase_C"/>
    <property type="match status" value="1"/>
</dbReference>
<dbReference type="GO" id="GO:0003677">
    <property type="term" value="F:DNA binding"/>
    <property type="evidence" value="ECO:0007669"/>
    <property type="project" value="UniProtKB-KW"/>
</dbReference>
<feature type="domain" description="Helicase ATP-binding" evidence="13">
    <location>
        <begin position="27"/>
        <end position="195"/>
    </location>
</feature>
<dbReference type="EMBL" id="JACCCC010000001">
    <property type="protein sequence ID" value="NYE47293.1"/>
    <property type="molecule type" value="Genomic_DNA"/>
</dbReference>
<dbReference type="GO" id="GO:0043138">
    <property type="term" value="F:3'-5' DNA helicase activity"/>
    <property type="evidence" value="ECO:0007669"/>
    <property type="project" value="UniProtKB-EC"/>
</dbReference>
<keyword evidence="3" id="KW-0547">Nucleotide-binding</keyword>
<dbReference type="Pfam" id="PF16124">
    <property type="entry name" value="RecQ_Zn_bind"/>
    <property type="match status" value="1"/>
</dbReference>
<keyword evidence="16" id="KW-1185">Reference proteome</keyword>
<dbReference type="EC" id="5.6.2.4" evidence="10"/>
<dbReference type="InterPro" id="IPR011545">
    <property type="entry name" value="DEAD/DEAH_box_helicase_dom"/>
</dbReference>
<comment type="caution">
    <text evidence="15">The sequence shown here is derived from an EMBL/GenBank/DDBJ whole genome shotgun (WGS) entry which is preliminary data.</text>
</comment>
<comment type="catalytic activity">
    <reaction evidence="9">
        <text>Couples ATP hydrolysis with the unwinding of duplex DNA by translocating in the 3'-5' direction.</text>
        <dbReference type="EC" id="5.6.2.4"/>
    </reaction>
</comment>
<dbReference type="SMART" id="SM00487">
    <property type="entry name" value="DEXDc"/>
    <property type="match status" value="1"/>
</dbReference>
<keyword evidence="4 15" id="KW-0378">Hydrolase</keyword>
<proteinExistence type="inferred from homology"/>
<dbReference type="InterPro" id="IPR027417">
    <property type="entry name" value="P-loop_NTPase"/>
</dbReference>
<dbReference type="GO" id="GO:0006281">
    <property type="term" value="P:DNA repair"/>
    <property type="evidence" value="ECO:0007669"/>
    <property type="project" value="TreeGrafter"/>
</dbReference>
<dbReference type="InterPro" id="IPR004589">
    <property type="entry name" value="DNA_helicase_ATP-dep_RecQ"/>
</dbReference>
<evidence type="ECO:0000259" key="13">
    <source>
        <dbReference type="PROSITE" id="PS51192"/>
    </source>
</evidence>
<dbReference type="InterPro" id="IPR032284">
    <property type="entry name" value="RecQ_Zn-bd"/>
</dbReference>
<dbReference type="GO" id="GO:0016787">
    <property type="term" value="F:hydrolase activity"/>
    <property type="evidence" value="ECO:0007669"/>
    <property type="project" value="UniProtKB-KW"/>
</dbReference>
<evidence type="ECO:0000313" key="16">
    <source>
        <dbReference type="Proteomes" id="UP000589036"/>
    </source>
</evidence>
<dbReference type="SMART" id="SM00490">
    <property type="entry name" value="HELICc"/>
    <property type="match status" value="1"/>
</dbReference>
<evidence type="ECO:0000256" key="11">
    <source>
        <dbReference type="ARBA" id="ARBA00044535"/>
    </source>
</evidence>
<protein>
    <recommendedName>
        <fullName evidence="11">ATP-dependent DNA helicase RecQ</fullName>
        <ecNumber evidence="10">5.6.2.4</ecNumber>
    </recommendedName>
    <alternativeName>
        <fullName evidence="12">DNA 3'-5' helicase RecQ</fullName>
    </alternativeName>
</protein>
<evidence type="ECO:0000256" key="12">
    <source>
        <dbReference type="ARBA" id="ARBA00044550"/>
    </source>
</evidence>
<evidence type="ECO:0000256" key="4">
    <source>
        <dbReference type="ARBA" id="ARBA00022801"/>
    </source>
</evidence>
<dbReference type="InterPro" id="IPR014001">
    <property type="entry name" value="Helicase_ATP-bd"/>
</dbReference>
<reference evidence="15 16" key="1">
    <citation type="submission" date="2020-07" db="EMBL/GenBank/DDBJ databases">
        <title>Sequencing the genomes of 1000 actinobacteria strains.</title>
        <authorList>
            <person name="Klenk H.-P."/>
        </authorList>
    </citation>
    <scope>NUCLEOTIDE SEQUENCE [LARGE SCALE GENOMIC DNA]</scope>
    <source>
        <strain evidence="15 16">CXB654</strain>
    </source>
</reference>
<dbReference type="InterPro" id="IPR001650">
    <property type="entry name" value="Helicase_C-like"/>
</dbReference>
<dbReference type="CDD" id="cd17920">
    <property type="entry name" value="DEXHc_RecQ"/>
    <property type="match status" value="1"/>
</dbReference>
<keyword evidence="7" id="KW-0238">DNA-binding</keyword>
<name>A0A852TWS8_9ACTN</name>
<dbReference type="GO" id="GO:0009378">
    <property type="term" value="F:four-way junction helicase activity"/>
    <property type="evidence" value="ECO:0007669"/>
    <property type="project" value="TreeGrafter"/>
</dbReference>
<dbReference type="RefSeq" id="WP_179643268.1">
    <property type="nucleotide sequence ID" value="NZ_BAAAYY010000017.1"/>
</dbReference>
<sequence>MSEKRIRAALRRLLGVRELLPGQLPAIEALLDGRDTLAVLASGGGKSAIHQVAGWMLGGATVIVSPLVSLQHDQVEAARRHGLDAHGLNSATSARERGEAYAKLGSGATCFVLMAPEQLDRHDVLEEVRAAAPRLFVVDEAHCISAWGHDFRPDYLRLGSVVERLGHPVVLALTATAAPPVRAEITERLGMRGAVEVVRGFDRPNIFLDVRRHEDGDAKNEAVASTAVEAAKPAIVYTATRRSSEFHAERLTAAGCAAACYHAGLPRSQRDRTQEAFMADELDAVVATNAFGMGLDKPNVRCVLHADVPGSPDAYYQEIGRAGRDGDPARAVLFHRDRDLGVQRFFTGGLPDADPLERVAARVAQAGRASRRELREHADLSARRLTTALDLLEQVGALEARGRRGVRSRPGAPPPEEAARLAVELAERHRDFERSRLEMMRHYAETADCRGRFLLGYLGEPVEQECGHCDNCASGRSSDAPSHADGPAAFPADARVRHRRWGEGTVIEHRPDRLVVLFDDEGYRELDAATVEDNDLLREA</sequence>
<evidence type="ECO:0000256" key="1">
    <source>
        <dbReference type="ARBA" id="ARBA00005446"/>
    </source>
</evidence>
<dbReference type="PROSITE" id="PS51194">
    <property type="entry name" value="HELICASE_CTER"/>
    <property type="match status" value="1"/>
</dbReference>
<dbReference type="GO" id="GO:0005694">
    <property type="term" value="C:chromosome"/>
    <property type="evidence" value="ECO:0007669"/>
    <property type="project" value="TreeGrafter"/>
</dbReference>
<evidence type="ECO:0000256" key="2">
    <source>
        <dbReference type="ARBA" id="ARBA00022723"/>
    </source>
</evidence>
<evidence type="ECO:0000256" key="9">
    <source>
        <dbReference type="ARBA" id="ARBA00034617"/>
    </source>
</evidence>
<feature type="domain" description="Helicase C-terminal" evidence="14">
    <location>
        <begin position="223"/>
        <end position="386"/>
    </location>
</feature>
<evidence type="ECO:0000256" key="7">
    <source>
        <dbReference type="ARBA" id="ARBA00023125"/>
    </source>
</evidence>
<gene>
    <name evidence="15" type="ORF">HDA32_002413</name>
</gene>